<evidence type="ECO:0000259" key="3">
    <source>
        <dbReference type="Pfam" id="PF07992"/>
    </source>
</evidence>
<evidence type="ECO:0000256" key="2">
    <source>
        <dbReference type="ARBA" id="ARBA00023002"/>
    </source>
</evidence>
<dbReference type="InterPro" id="IPR036188">
    <property type="entry name" value="FAD/NAD-bd_sf"/>
</dbReference>
<accession>A0ABY6D2H6</accession>
<dbReference type="Proteomes" id="UP001062165">
    <property type="component" value="Chromosome"/>
</dbReference>
<dbReference type="InterPro" id="IPR023753">
    <property type="entry name" value="FAD/NAD-binding_dom"/>
</dbReference>
<organism evidence="4 5">
    <name type="scientific">Reichenbachiella carrageenanivorans</name>
    <dbReference type="NCBI Taxonomy" id="2979869"/>
    <lineage>
        <taxon>Bacteria</taxon>
        <taxon>Pseudomonadati</taxon>
        <taxon>Bacteroidota</taxon>
        <taxon>Cytophagia</taxon>
        <taxon>Cytophagales</taxon>
        <taxon>Reichenbachiellaceae</taxon>
        <taxon>Reichenbachiella</taxon>
    </lineage>
</organism>
<feature type="domain" description="FAD/NAD(P)-binding" evidence="3">
    <location>
        <begin position="5"/>
        <end position="283"/>
    </location>
</feature>
<dbReference type="PRINTS" id="PR00469">
    <property type="entry name" value="PNDRDTASEII"/>
</dbReference>
<keyword evidence="2" id="KW-0560">Oxidoreductase</keyword>
<dbReference type="Gene3D" id="3.50.50.60">
    <property type="entry name" value="FAD/NAD(P)-binding domain"/>
    <property type="match status" value="2"/>
</dbReference>
<name>A0ABY6D2H6_9BACT</name>
<evidence type="ECO:0000313" key="4">
    <source>
        <dbReference type="EMBL" id="UXX80365.1"/>
    </source>
</evidence>
<dbReference type="SUPFAM" id="SSF51905">
    <property type="entry name" value="FAD/NAD(P)-binding domain"/>
    <property type="match status" value="1"/>
</dbReference>
<evidence type="ECO:0000256" key="1">
    <source>
        <dbReference type="ARBA" id="ARBA00022630"/>
    </source>
</evidence>
<dbReference type="InterPro" id="IPR050097">
    <property type="entry name" value="Ferredoxin-NADP_redctase_2"/>
</dbReference>
<protein>
    <submittedName>
        <fullName evidence="4">NAD(P)/FAD-dependent oxidoreductase</fullName>
    </submittedName>
</protein>
<proteinExistence type="predicted"/>
<gene>
    <name evidence="4" type="ORF">N7E81_04535</name>
</gene>
<dbReference type="RefSeq" id="WP_263052095.1">
    <property type="nucleotide sequence ID" value="NZ_CP106735.1"/>
</dbReference>
<dbReference type="Pfam" id="PF07992">
    <property type="entry name" value="Pyr_redox_2"/>
    <property type="match status" value="1"/>
</dbReference>
<keyword evidence="1" id="KW-0285">Flavoprotein</keyword>
<dbReference type="PRINTS" id="PR00368">
    <property type="entry name" value="FADPNR"/>
</dbReference>
<dbReference type="EMBL" id="CP106735">
    <property type="protein sequence ID" value="UXX80365.1"/>
    <property type="molecule type" value="Genomic_DNA"/>
</dbReference>
<dbReference type="PANTHER" id="PTHR48105">
    <property type="entry name" value="THIOREDOXIN REDUCTASE 1-RELATED-RELATED"/>
    <property type="match status" value="1"/>
</dbReference>
<evidence type="ECO:0000313" key="5">
    <source>
        <dbReference type="Proteomes" id="UP001062165"/>
    </source>
</evidence>
<sequence length="299" mass="31885">MDTTYEVIIIGGSYAGLSAALTLGRSLRKTLVIDAKKPCNEPTPHSHNFLTQDGVTPSEIAATAKAQVEKYDTVHFLDGVAIQGIQTAGGFKVTTQAGEHFSAKKLIFATGLKDLMPDIDGFAECWGKSVLHCPYCHGYEVHHQPTGIIANGEKANHYAILISNWTKNLTLFTNGPSTLTDEQAKKIVAHGIAIVETPIEKLVHKKGQIKELKLIGGTGHKLSAIYSSAPTVQHSAIPETLGCGLSDEGLITVDEFQCTTVPGVYACGDNSNFRSVALAVSSGLIAGVVTNKVLIEEEF</sequence>
<reference evidence="4" key="1">
    <citation type="submission" date="2022-10" db="EMBL/GenBank/DDBJ databases">
        <title>Comparative genomics and taxonomic characterization of three novel marine species of genus Reichenbachiella exhibiting antioxidant and polysaccharide degradation activities.</title>
        <authorList>
            <person name="Muhammad N."/>
            <person name="Lee Y.-J."/>
            <person name="Ko J."/>
            <person name="Kim S.-G."/>
        </authorList>
    </citation>
    <scope>NUCLEOTIDE SEQUENCE</scope>
    <source>
        <strain evidence="4">Wsw4-B4</strain>
    </source>
</reference>
<keyword evidence="5" id="KW-1185">Reference proteome</keyword>